<dbReference type="Pfam" id="PF01627">
    <property type="entry name" value="Hpt"/>
    <property type="match status" value="1"/>
</dbReference>
<dbReference type="GO" id="GO:0005829">
    <property type="term" value="C:cytosol"/>
    <property type="evidence" value="ECO:0007669"/>
    <property type="project" value="TreeGrafter"/>
</dbReference>
<dbReference type="Gene3D" id="3.40.50.2300">
    <property type="match status" value="3"/>
</dbReference>
<feature type="modified residue" description="Phosphohistidine" evidence="2">
    <location>
        <position position="325"/>
    </location>
</feature>
<dbReference type="PROSITE" id="PS51755">
    <property type="entry name" value="OMPR_PHOB"/>
    <property type="match status" value="1"/>
</dbReference>
<dbReference type="SUPFAM" id="SSF52172">
    <property type="entry name" value="CheY-like"/>
    <property type="match status" value="3"/>
</dbReference>
<evidence type="ECO:0000259" key="6">
    <source>
        <dbReference type="PROSITE" id="PS50110"/>
    </source>
</evidence>
<feature type="modified residue" description="4-aspartylphosphate" evidence="3">
    <location>
        <position position="571"/>
    </location>
</feature>
<evidence type="ECO:0000256" key="5">
    <source>
        <dbReference type="SAM" id="MobiDB-lite"/>
    </source>
</evidence>
<feature type="domain" description="Response regulatory" evidence="6">
    <location>
        <begin position="30"/>
        <end position="144"/>
    </location>
</feature>
<feature type="domain" description="HPt" evidence="7">
    <location>
        <begin position="285"/>
        <end position="385"/>
    </location>
</feature>
<dbReference type="GO" id="GO:0000156">
    <property type="term" value="F:phosphorelay response regulator activity"/>
    <property type="evidence" value="ECO:0007669"/>
    <property type="project" value="TreeGrafter"/>
</dbReference>
<dbReference type="SMART" id="SM00448">
    <property type="entry name" value="REC"/>
    <property type="match status" value="3"/>
</dbReference>
<dbReference type="PANTHER" id="PTHR48111">
    <property type="entry name" value="REGULATOR OF RPOS"/>
    <property type="match status" value="1"/>
</dbReference>
<dbReference type="SMART" id="SM00862">
    <property type="entry name" value="Trans_reg_C"/>
    <property type="match status" value="1"/>
</dbReference>
<feature type="domain" description="Response regulatory" evidence="6">
    <location>
        <begin position="397"/>
        <end position="513"/>
    </location>
</feature>
<dbReference type="Gene3D" id="6.10.250.690">
    <property type="match status" value="1"/>
</dbReference>
<feature type="modified residue" description="4-aspartylphosphate" evidence="3">
    <location>
        <position position="446"/>
    </location>
</feature>
<feature type="modified residue" description="4-aspartylphosphate" evidence="3">
    <location>
        <position position="79"/>
    </location>
</feature>
<dbReference type="InterPro" id="IPR036388">
    <property type="entry name" value="WH-like_DNA-bd_sf"/>
</dbReference>
<evidence type="ECO:0000313" key="9">
    <source>
        <dbReference type="EMBL" id="CAA9213961.1"/>
    </source>
</evidence>
<dbReference type="EMBL" id="CADCTM010000034">
    <property type="protein sequence ID" value="CAA9213961.1"/>
    <property type="molecule type" value="Genomic_DNA"/>
</dbReference>
<evidence type="ECO:0000256" key="1">
    <source>
        <dbReference type="ARBA" id="ARBA00023125"/>
    </source>
</evidence>
<dbReference type="Gene3D" id="1.20.120.160">
    <property type="entry name" value="HPT domain"/>
    <property type="match status" value="1"/>
</dbReference>
<evidence type="ECO:0000256" key="2">
    <source>
        <dbReference type="PROSITE-ProRule" id="PRU00110"/>
    </source>
</evidence>
<dbReference type="Pfam" id="PF00486">
    <property type="entry name" value="Trans_reg_C"/>
    <property type="match status" value="1"/>
</dbReference>
<dbReference type="GO" id="GO:0006355">
    <property type="term" value="P:regulation of DNA-templated transcription"/>
    <property type="evidence" value="ECO:0007669"/>
    <property type="project" value="InterPro"/>
</dbReference>
<dbReference type="InterPro" id="IPR039420">
    <property type="entry name" value="WalR-like"/>
</dbReference>
<evidence type="ECO:0000259" key="8">
    <source>
        <dbReference type="PROSITE" id="PS51755"/>
    </source>
</evidence>
<dbReference type="GO" id="GO:0016301">
    <property type="term" value="F:kinase activity"/>
    <property type="evidence" value="ECO:0007669"/>
    <property type="project" value="UniProtKB-KW"/>
</dbReference>
<dbReference type="AlphaFoldDB" id="A0A6J4H6T1"/>
<dbReference type="InterPro" id="IPR011006">
    <property type="entry name" value="CheY-like_superfamily"/>
</dbReference>
<organism evidence="9">
    <name type="scientific">uncultured Coleofasciculus sp</name>
    <dbReference type="NCBI Taxonomy" id="1267456"/>
    <lineage>
        <taxon>Bacteria</taxon>
        <taxon>Bacillati</taxon>
        <taxon>Cyanobacteriota</taxon>
        <taxon>Cyanophyceae</taxon>
        <taxon>Coleofasciculales</taxon>
        <taxon>Coleofasciculaceae</taxon>
        <taxon>Coleofasciculus</taxon>
        <taxon>environmental samples</taxon>
    </lineage>
</organism>
<feature type="DNA-binding region" description="OmpR/PhoB-type" evidence="4">
    <location>
        <begin position="152"/>
        <end position="251"/>
    </location>
</feature>
<keyword evidence="1 4" id="KW-0238">DNA-binding</keyword>
<gene>
    <name evidence="9" type="ORF">AVDCRST_MAG92-227</name>
</gene>
<evidence type="ECO:0000259" key="7">
    <source>
        <dbReference type="PROSITE" id="PS50894"/>
    </source>
</evidence>
<dbReference type="Pfam" id="PF00072">
    <property type="entry name" value="Response_reg"/>
    <property type="match status" value="3"/>
</dbReference>
<evidence type="ECO:0000256" key="3">
    <source>
        <dbReference type="PROSITE-ProRule" id="PRU00169"/>
    </source>
</evidence>
<dbReference type="GO" id="GO:0000976">
    <property type="term" value="F:transcription cis-regulatory region binding"/>
    <property type="evidence" value="ECO:0007669"/>
    <property type="project" value="TreeGrafter"/>
</dbReference>
<dbReference type="SUPFAM" id="SSF47226">
    <property type="entry name" value="Histidine-containing phosphotransfer domain, HPT domain"/>
    <property type="match status" value="1"/>
</dbReference>
<keyword evidence="9" id="KW-0808">Transferase</keyword>
<dbReference type="CDD" id="cd00383">
    <property type="entry name" value="trans_reg_C"/>
    <property type="match status" value="1"/>
</dbReference>
<sequence length="652" mass="73068">MLGTCWAVLVGQYKLGNTNYFARVRSTIVKILLVEDDEFVADLLICALSSQHYLVDLATDGQMGRELAEAFEYDLILLDLILPEMDGISFCKQRRSSGDRTPILLLMSHDTSSNKVLGLDAGADDYVVKPFDLNELLARIRALLRRGNLTTTPVIEWENVRFDSNKCEVTYDGQLLALTPKEYALLEIFLRNTQRIFSQSALLDHLWSFEEPPSENTVRAHIKSLRQKLKKAGAAADLIETVYGLGYRLKSRASQVKSRKQETPPLTPPVDQNQPTKILPELAALWERFKDKYSDRITTLEQAVMALLQGKLTEDLRQQALREAHTLSGSLGSFGLPQSSRLSREIEQTFQASSRLNSLQEEHLSQLVQKLRQSLDDEPVSINSIPPQPTIIKQSSQLLIVDDDMELAQALVSEAIAWGMQAEAAGSISQAKKAIAHSRPDVVLLDLCFPDSKHNGFQLLGELATAKAPIPVIVFTAQESFADRVKVARLGAQGFLQKPISPAHVMEAIAQVLQQSGTPHANVLVVDDDLQLLDFLRTLLQPWGFKLTLLNDPQQFWKTLENSAPDLLILDVEMPHLSGIDLCQVVRNDPRWSELPILFLSARTDSETVHRVFSVGADDYVNKPVMGPELIARMLNRLERVQMLRKLRTLME</sequence>
<dbReference type="Gene3D" id="1.10.10.10">
    <property type="entry name" value="Winged helix-like DNA-binding domain superfamily/Winged helix DNA-binding domain"/>
    <property type="match status" value="1"/>
</dbReference>
<protein>
    <submittedName>
        <fullName evidence="9">Circadian input kinase A</fullName>
    </submittedName>
</protein>
<feature type="region of interest" description="Disordered" evidence="5">
    <location>
        <begin position="254"/>
        <end position="274"/>
    </location>
</feature>
<feature type="domain" description="Response regulatory" evidence="6">
    <location>
        <begin position="522"/>
        <end position="638"/>
    </location>
</feature>
<dbReference type="InterPro" id="IPR001789">
    <property type="entry name" value="Sig_transdc_resp-reg_receiver"/>
</dbReference>
<dbReference type="GO" id="GO:0032993">
    <property type="term" value="C:protein-DNA complex"/>
    <property type="evidence" value="ECO:0007669"/>
    <property type="project" value="TreeGrafter"/>
</dbReference>
<feature type="domain" description="OmpR/PhoB-type" evidence="8">
    <location>
        <begin position="152"/>
        <end position="251"/>
    </location>
</feature>
<dbReference type="InterPro" id="IPR008207">
    <property type="entry name" value="Sig_transdc_His_kin_Hpt_dom"/>
</dbReference>
<accession>A0A6J4H6T1</accession>
<name>A0A6J4H6T1_9CYAN</name>
<dbReference type="CDD" id="cd00156">
    <property type="entry name" value="REC"/>
    <property type="match status" value="2"/>
</dbReference>
<evidence type="ECO:0000256" key="4">
    <source>
        <dbReference type="PROSITE-ProRule" id="PRU01091"/>
    </source>
</evidence>
<dbReference type="PANTHER" id="PTHR48111:SF15">
    <property type="entry name" value="OMPR SUBFAMILY"/>
    <property type="match status" value="1"/>
</dbReference>
<keyword evidence="3" id="KW-0597">Phosphoprotein</keyword>
<dbReference type="InterPro" id="IPR036641">
    <property type="entry name" value="HPT_dom_sf"/>
</dbReference>
<dbReference type="PROSITE" id="PS50110">
    <property type="entry name" value="RESPONSE_REGULATORY"/>
    <property type="match status" value="3"/>
</dbReference>
<dbReference type="PROSITE" id="PS50894">
    <property type="entry name" value="HPT"/>
    <property type="match status" value="1"/>
</dbReference>
<reference evidence="9" key="1">
    <citation type="submission" date="2020-02" db="EMBL/GenBank/DDBJ databases">
        <authorList>
            <person name="Meier V. D."/>
        </authorList>
    </citation>
    <scope>NUCLEOTIDE SEQUENCE</scope>
    <source>
        <strain evidence="9">AVDCRST_MAG92</strain>
    </source>
</reference>
<proteinExistence type="predicted"/>
<dbReference type="InterPro" id="IPR001867">
    <property type="entry name" value="OmpR/PhoB-type_DNA-bd"/>
</dbReference>
<keyword evidence="9" id="KW-0418">Kinase</keyword>